<dbReference type="PANTHER" id="PTHR11358">
    <property type="entry name" value="ARGINASE/AGMATINASE"/>
    <property type="match status" value="1"/>
</dbReference>
<dbReference type="GO" id="GO:0046872">
    <property type="term" value="F:metal ion binding"/>
    <property type="evidence" value="ECO:0007669"/>
    <property type="project" value="UniProtKB-KW"/>
</dbReference>
<protein>
    <submittedName>
        <fullName evidence="4">Arginase family protein</fullName>
    </submittedName>
</protein>
<comment type="caution">
    <text evidence="4">The sequence shown here is derived from an EMBL/GenBank/DDBJ whole genome shotgun (WGS) entry which is preliminary data.</text>
</comment>
<keyword evidence="5" id="KW-1185">Reference proteome</keyword>
<dbReference type="EMBL" id="JAMSLR010000005">
    <property type="protein sequence ID" value="MCM8749202.1"/>
    <property type="molecule type" value="Genomic_DNA"/>
</dbReference>
<name>A0AA41WB06_9BACT</name>
<keyword evidence="2" id="KW-0378">Hydrolase</keyword>
<reference evidence="4" key="1">
    <citation type="submission" date="2022-06" db="EMBL/GenBank/DDBJ databases">
        <title>CFH 74404 Thermomicrobiaceae sp.</title>
        <authorList>
            <person name="Ming H."/>
            <person name="Li W.-J."/>
            <person name="Zhao Z."/>
        </authorList>
    </citation>
    <scope>NUCLEOTIDE SEQUENCE</scope>
    <source>
        <strain evidence="4">CFH 74404</strain>
    </source>
</reference>
<accession>A0AA41WB06</accession>
<gene>
    <name evidence="4" type="ORF">NET02_08600</name>
</gene>
<dbReference type="RefSeq" id="WP_284056984.1">
    <property type="nucleotide sequence ID" value="NZ_JAMSLR010000005.1"/>
</dbReference>
<dbReference type="PANTHER" id="PTHR11358:SF26">
    <property type="entry name" value="GUANIDINO ACID HYDROLASE, MITOCHONDRIAL"/>
    <property type="match status" value="1"/>
</dbReference>
<dbReference type="SUPFAM" id="SSF52768">
    <property type="entry name" value="Arginase/deacetylase"/>
    <property type="match status" value="1"/>
</dbReference>
<keyword evidence="1" id="KW-0479">Metal-binding</keyword>
<evidence type="ECO:0000313" key="5">
    <source>
        <dbReference type="Proteomes" id="UP001165306"/>
    </source>
</evidence>
<dbReference type="GO" id="GO:0033389">
    <property type="term" value="P:putrescine biosynthetic process from arginine, via agmatine"/>
    <property type="evidence" value="ECO:0007669"/>
    <property type="project" value="TreeGrafter"/>
</dbReference>
<dbReference type="InterPro" id="IPR006035">
    <property type="entry name" value="Ureohydrolase"/>
</dbReference>
<sequence length="144" mass="16116">MEPGQYQENMRRATEVVRAILRHGAIPIILGGDHSVPIPVLRAYEAFGPIFVVQIDAHLDWRDEVNGVREGLSSPMRRASEMPWVSGMAQIGLRGVGSGRQQEFDDARAYGSILVTAREVHEHGATAALQRIPAAERYYRNLRR</sequence>
<evidence type="ECO:0000256" key="1">
    <source>
        <dbReference type="ARBA" id="ARBA00022723"/>
    </source>
</evidence>
<dbReference type="AlphaFoldDB" id="A0AA41WB06"/>
<evidence type="ECO:0000256" key="2">
    <source>
        <dbReference type="ARBA" id="ARBA00022801"/>
    </source>
</evidence>
<evidence type="ECO:0000256" key="3">
    <source>
        <dbReference type="PROSITE-ProRule" id="PRU00742"/>
    </source>
</evidence>
<comment type="similarity">
    <text evidence="3">Belongs to the arginase family.</text>
</comment>
<dbReference type="Gene3D" id="3.40.800.10">
    <property type="entry name" value="Ureohydrolase domain"/>
    <property type="match status" value="1"/>
</dbReference>
<organism evidence="4 5">
    <name type="scientific">Thermalbibacter longus</name>
    <dbReference type="NCBI Taxonomy" id="2951981"/>
    <lineage>
        <taxon>Bacteria</taxon>
        <taxon>Pseudomonadati</taxon>
        <taxon>Thermomicrobiota</taxon>
        <taxon>Thermomicrobia</taxon>
        <taxon>Thermomicrobiales</taxon>
        <taxon>Thermomicrobiaceae</taxon>
        <taxon>Thermalbibacter</taxon>
    </lineage>
</organism>
<evidence type="ECO:0000313" key="4">
    <source>
        <dbReference type="EMBL" id="MCM8749202.1"/>
    </source>
</evidence>
<dbReference type="Proteomes" id="UP001165306">
    <property type="component" value="Unassembled WGS sequence"/>
</dbReference>
<dbReference type="PROSITE" id="PS51409">
    <property type="entry name" value="ARGINASE_2"/>
    <property type="match status" value="1"/>
</dbReference>
<dbReference type="InterPro" id="IPR023696">
    <property type="entry name" value="Ureohydrolase_dom_sf"/>
</dbReference>
<dbReference type="Pfam" id="PF00491">
    <property type="entry name" value="Arginase"/>
    <property type="match status" value="1"/>
</dbReference>
<dbReference type="GO" id="GO:0008783">
    <property type="term" value="F:agmatinase activity"/>
    <property type="evidence" value="ECO:0007669"/>
    <property type="project" value="TreeGrafter"/>
</dbReference>
<proteinExistence type="inferred from homology"/>